<dbReference type="Gene3D" id="3.10.150.10">
    <property type="entry name" value="DNA Polymerase III, subunit A, domain 2"/>
    <property type="match status" value="2"/>
</dbReference>
<dbReference type="CDD" id="cd00577">
    <property type="entry name" value="PCNA"/>
    <property type="match status" value="1"/>
</dbReference>
<dbReference type="InParanoid" id="A0A0V0QJL7"/>
<evidence type="ECO:0000259" key="9">
    <source>
        <dbReference type="Pfam" id="PF02747"/>
    </source>
</evidence>
<dbReference type="GO" id="GO:0006272">
    <property type="term" value="P:leading strand elongation"/>
    <property type="evidence" value="ECO:0007669"/>
    <property type="project" value="TreeGrafter"/>
</dbReference>
<dbReference type="FunCoup" id="A0A0V0QJL7">
    <property type="interactions" value="491"/>
</dbReference>
<dbReference type="GO" id="GO:0019985">
    <property type="term" value="P:translesion synthesis"/>
    <property type="evidence" value="ECO:0007669"/>
    <property type="project" value="TreeGrafter"/>
</dbReference>
<evidence type="ECO:0000256" key="3">
    <source>
        <dbReference type="ARBA" id="ARBA00022705"/>
    </source>
</evidence>
<dbReference type="InterPro" id="IPR000730">
    <property type="entry name" value="Pr_cel_nuc_antig"/>
</dbReference>
<dbReference type="AlphaFoldDB" id="A0A0V0QJL7"/>
<sequence length="264" mass="29305">MFEAKYEKGTILKKIIDSIKDLVKNVNIDANTQGLSLQAMDSSHVALVSLNLDENGFDNFRCDKQLTLGLSIENLQKILKLASNDDSITLSAEEEDASSLKFIFESQKGEKVSEFNLNLMTIDTEQLAVPNTTYSSVVTLPSQEFSRICRDMANISETISIEATKESVKFSVRGEIGEGSMQIKNNEGEGAEKCILEVDEPVSLSFALRYLNYFNKAAILSNQVTLSMSPESPIVVEYKIQGSDKDLGSLKFYLAPKIDDEEEQ</sequence>
<dbReference type="EMBL" id="LDAU01000155">
    <property type="protein sequence ID" value="KRX02312.1"/>
    <property type="molecule type" value="Genomic_DNA"/>
</dbReference>
<dbReference type="FunFam" id="3.10.150.10:FF:000006">
    <property type="entry name" value="Proliferating cell nuclear antigen"/>
    <property type="match status" value="1"/>
</dbReference>
<evidence type="ECO:0000313" key="10">
    <source>
        <dbReference type="EMBL" id="KRX02312.1"/>
    </source>
</evidence>
<dbReference type="InterPro" id="IPR046938">
    <property type="entry name" value="DNA_clamp_sf"/>
</dbReference>
<dbReference type="Proteomes" id="UP000054937">
    <property type="component" value="Unassembled WGS sequence"/>
</dbReference>
<proteinExistence type="inferred from homology"/>
<dbReference type="PROSITE" id="PS01251">
    <property type="entry name" value="PCNA_1"/>
    <property type="match status" value="1"/>
</dbReference>
<comment type="function">
    <text evidence="6">This protein is an auxiliary protein of DNA polymerase delta and is involved in the control of eukaryotic DNA replication by increasing the polymerase's processivity during elongation of the leading strand.</text>
</comment>
<dbReference type="HAMAP" id="MF_00317">
    <property type="entry name" value="DNApol_clamp_arch"/>
    <property type="match status" value="1"/>
</dbReference>
<name>A0A0V0QJL7_PSEPJ</name>
<organism evidence="10 11">
    <name type="scientific">Pseudocohnilembus persalinus</name>
    <name type="common">Ciliate</name>
    <dbReference type="NCBI Taxonomy" id="266149"/>
    <lineage>
        <taxon>Eukaryota</taxon>
        <taxon>Sar</taxon>
        <taxon>Alveolata</taxon>
        <taxon>Ciliophora</taxon>
        <taxon>Intramacronucleata</taxon>
        <taxon>Oligohymenophorea</taxon>
        <taxon>Scuticociliatia</taxon>
        <taxon>Philasterida</taxon>
        <taxon>Pseudocohnilembidae</taxon>
        <taxon>Pseudocohnilembus</taxon>
    </lineage>
</organism>
<dbReference type="OrthoDB" id="534348at2759"/>
<protein>
    <recommendedName>
        <fullName evidence="6">DNA sliding clamp PCNA</fullName>
    </recommendedName>
</protein>
<dbReference type="PRINTS" id="PR00339">
    <property type="entry name" value="PCNACYCLIN"/>
</dbReference>
<dbReference type="GO" id="GO:0006298">
    <property type="term" value="P:mismatch repair"/>
    <property type="evidence" value="ECO:0007669"/>
    <property type="project" value="TreeGrafter"/>
</dbReference>
<evidence type="ECO:0000259" key="8">
    <source>
        <dbReference type="Pfam" id="PF00705"/>
    </source>
</evidence>
<feature type="domain" description="Proliferating cell nuclear antigen PCNA N-terminal" evidence="8">
    <location>
        <begin position="1"/>
        <end position="125"/>
    </location>
</feature>
<evidence type="ECO:0000313" key="11">
    <source>
        <dbReference type="Proteomes" id="UP000054937"/>
    </source>
</evidence>
<dbReference type="InterPro" id="IPR022649">
    <property type="entry name" value="Pr_cel_nuc_antig_C"/>
</dbReference>
<dbReference type="InterPro" id="IPR022648">
    <property type="entry name" value="Pr_cel_nuc_antig_N"/>
</dbReference>
<evidence type="ECO:0000256" key="4">
    <source>
        <dbReference type="ARBA" id="ARBA00023125"/>
    </source>
</evidence>
<dbReference type="InterPro" id="IPR022659">
    <property type="entry name" value="Pr_cel_nuc_antig_CS"/>
</dbReference>
<reference evidence="10 11" key="1">
    <citation type="journal article" date="2015" name="Sci. Rep.">
        <title>Genome of the facultative scuticociliatosis pathogen Pseudocohnilembus persalinus provides insight into its virulence through horizontal gene transfer.</title>
        <authorList>
            <person name="Xiong J."/>
            <person name="Wang G."/>
            <person name="Cheng J."/>
            <person name="Tian M."/>
            <person name="Pan X."/>
            <person name="Warren A."/>
            <person name="Jiang C."/>
            <person name="Yuan D."/>
            <person name="Miao W."/>
        </authorList>
    </citation>
    <scope>NUCLEOTIDE SEQUENCE [LARGE SCALE GENOMIC DNA]</scope>
    <source>
        <strain evidence="10">36N120E</strain>
    </source>
</reference>
<comment type="similarity">
    <text evidence="2 7">Belongs to the PCNA family.</text>
</comment>
<dbReference type="SUPFAM" id="SSF55979">
    <property type="entry name" value="DNA clamp"/>
    <property type="match status" value="2"/>
</dbReference>
<evidence type="ECO:0000256" key="6">
    <source>
        <dbReference type="RuleBase" id="RU000641"/>
    </source>
</evidence>
<dbReference type="OMA" id="EMKLINM"/>
<evidence type="ECO:0000256" key="2">
    <source>
        <dbReference type="ARBA" id="ARBA00010462"/>
    </source>
</evidence>
<evidence type="ECO:0000256" key="7">
    <source>
        <dbReference type="RuleBase" id="RU003671"/>
    </source>
</evidence>
<dbReference type="NCBIfam" id="TIGR00590">
    <property type="entry name" value="pcna"/>
    <property type="match status" value="1"/>
</dbReference>
<keyword evidence="5 6" id="KW-0539">Nucleus</keyword>
<gene>
    <name evidence="10" type="ORF">PPERSA_09929</name>
</gene>
<dbReference type="PANTHER" id="PTHR11352:SF0">
    <property type="entry name" value="PROLIFERATING CELL NUCLEAR ANTIGEN"/>
    <property type="match status" value="1"/>
</dbReference>
<dbReference type="Pfam" id="PF00705">
    <property type="entry name" value="PCNA_N"/>
    <property type="match status" value="1"/>
</dbReference>
<dbReference type="GO" id="GO:0030337">
    <property type="term" value="F:DNA polymerase processivity factor activity"/>
    <property type="evidence" value="ECO:0007669"/>
    <property type="project" value="InterPro"/>
</dbReference>
<dbReference type="Pfam" id="PF02747">
    <property type="entry name" value="PCNA_C"/>
    <property type="match status" value="1"/>
</dbReference>
<dbReference type="PANTHER" id="PTHR11352">
    <property type="entry name" value="PROLIFERATING CELL NUCLEAR ANTIGEN"/>
    <property type="match status" value="1"/>
</dbReference>
<comment type="subcellular location">
    <subcellularLocation>
        <location evidence="1 6">Nucleus</location>
    </subcellularLocation>
</comment>
<accession>A0A0V0QJL7</accession>
<keyword evidence="4 7" id="KW-0238">DNA-binding</keyword>
<dbReference type="GO" id="GO:0003677">
    <property type="term" value="F:DNA binding"/>
    <property type="evidence" value="ECO:0007669"/>
    <property type="project" value="UniProtKB-KW"/>
</dbReference>
<feature type="domain" description="Proliferating cell nuclear antigen PCNA C-terminal" evidence="9">
    <location>
        <begin position="129"/>
        <end position="257"/>
    </location>
</feature>
<evidence type="ECO:0000256" key="1">
    <source>
        <dbReference type="ARBA" id="ARBA00004123"/>
    </source>
</evidence>
<evidence type="ECO:0000256" key="5">
    <source>
        <dbReference type="ARBA" id="ARBA00023242"/>
    </source>
</evidence>
<dbReference type="GO" id="GO:0043626">
    <property type="term" value="C:PCNA complex"/>
    <property type="evidence" value="ECO:0007669"/>
    <property type="project" value="TreeGrafter"/>
</dbReference>
<keyword evidence="3 7" id="KW-0235">DNA replication</keyword>
<comment type="caution">
    <text evidence="10">The sequence shown here is derived from an EMBL/GenBank/DDBJ whole genome shotgun (WGS) entry which is preliminary data.</text>
</comment>
<dbReference type="GO" id="GO:0006275">
    <property type="term" value="P:regulation of DNA replication"/>
    <property type="evidence" value="ECO:0007669"/>
    <property type="project" value="InterPro"/>
</dbReference>
<keyword evidence="11" id="KW-1185">Reference proteome</keyword>